<dbReference type="InterPro" id="IPR005829">
    <property type="entry name" value="Sugar_transporter_CS"/>
</dbReference>
<feature type="transmembrane region" description="Helical" evidence="8">
    <location>
        <begin position="530"/>
        <end position="549"/>
    </location>
</feature>
<evidence type="ECO:0000256" key="4">
    <source>
        <dbReference type="ARBA" id="ARBA00022692"/>
    </source>
</evidence>
<evidence type="ECO:0000256" key="7">
    <source>
        <dbReference type="RuleBase" id="RU003346"/>
    </source>
</evidence>
<proteinExistence type="inferred from homology"/>
<dbReference type="InterPro" id="IPR050360">
    <property type="entry name" value="MFS_Sugar_Transporters"/>
</dbReference>
<dbReference type="PROSITE" id="PS50850">
    <property type="entry name" value="MFS"/>
    <property type="match status" value="1"/>
</dbReference>
<evidence type="ECO:0000256" key="5">
    <source>
        <dbReference type="ARBA" id="ARBA00022989"/>
    </source>
</evidence>
<dbReference type="PRINTS" id="PR00171">
    <property type="entry name" value="SUGRTRNSPORT"/>
</dbReference>
<organism evidence="10 11">
    <name type="scientific">Lineolata rhizophorae</name>
    <dbReference type="NCBI Taxonomy" id="578093"/>
    <lineage>
        <taxon>Eukaryota</taxon>
        <taxon>Fungi</taxon>
        <taxon>Dikarya</taxon>
        <taxon>Ascomycota</taxon>
        <taxon>Pezizomycotina</taxon>
        <taxon>Dothideomycetes</taxon>
        <taxon>Dothideomycetes incertae sedis</taxon>
        <taxon>Lineolatales</taxon>
        <taxon>Lineolataceae</taxon>
        <taxon>Lineolata</taxon>
    </lineage>
</organism>
<dbReference type="GO" id="GO:0016020">
    <property type="term" value="C:membrane"/>
    <property type="evidence" value="ECO:0007669"/>
    <property type="project" value="UniProtKB-SubCell"/>
</dbReference>
<feature type="transmembrane region" description="Helical" evidence="8">
    <location>
        <begin position="425"/>
        <end position="446"/>
    </location>
</feature>
<protein>
    <submittedName>
        <fullName evidence="10">Glucose transporter-like protein</fullName>
    </submittedName>
</protein>
<dbReference type="EMBL" id="MU001681">
    <property type="protein sequence ID" value="KAF2457097.1"/>
    <property type="molecule type" value="Genomic_DNA"/>
</dbReference>
<keyword evidence="3 7" id="KW-0813">Transport</keyword>
<dbReference type="NCBIfam" id="TIGR00879">
    <property type="entry name" value="SP"/>
    <property type="match status" value="1"/>
</dbReference>
<dbReference type="InterPro" id="IPR003663">
    <property type="entry name" value="Sugar/inositol_transpt"/>
</dbReference>
<evidence type="ECO:0000256" key="3">
    <source>
        <dbReference type="ARBA" id="ARBA00022448"/>
    </source>
</evidence>
<evidence type="ECO:0000313" key="11">
    <source>
        <dbReference type="Proteomes" id="UP000799766"/>
    </source>
</evidence>
<name>A0A6A6NZY7_9PEZI</name>
<evidence type="ECO:0000256" key="6">
    <source>
        <dbReference type="ARBA" id="ARBA00023136"/>
    </source>
</evidence>
<keyword evidence="11" id="KW-1185">Reference proteome</keyword>
<dbReference type="Gene3D" id="1.20.1250.20">
    <property type="entry name" value="MFS general substrate transporter like domains"/>
    <property type="match status" value="2"/>
</dbReference>
<dbReference type="Pfam" id="PF00083">
    <property type="entry name" value="Sugar_tr"/>
    <property type="match status" value="2"/>
</dbReference>
<reference evidence="10" key="1">
    <citation type="journal article" date="2020" name="Stud. Mycol.">
        <title>101 Dothideomycetes genomes: a test case for predicting lifestyles and emergence of pathogens.</title>
        <authorList>
            <person name="Haridas S."/>
            <person name="Albert R."/>
            <person name="Binder M."/>
            <person name="Bloem J."/>
            <person name="Labutti K."/>
            <person name="Salamov A."/>
            <person name="Andreopoulos B."/>
            <person name="Baker S."/>
            <person name="Barry K."/>
            <person name="Bills G."/>
            <person name="Bluhm B."/>
            <person name="Cannon C."/>
            <person name="Castanera R."/>
            <person name="Culley D."/>
            <person name="Daum C."/>
            <person name="Ezra D."/>
            <person name="Gonzalez J."/>
            <person name="Henrissat B."/>
            <person name="Kuo A."/>
            <person name="Liang C."/>
            <person name="Lipzen A."/>
            <person name="Lutzoni F."/>
            <person name="Magnuson J."/>
            <person name="Mondo S."/>
            <person name="Nolan M."/>
            <person name="Ohm R."/>
            <person name="Pangilinan J."/>
            <person name="Park H.-J."/>
            <person name="Ramirez L."/>
            <person name="Alfaro M."/>
            <person name="Sun H."/>
            <person name="Tritt A."/>
            <person name="Yoshinaga Y."/>
            <person name="Zwiers L.-H."/>
            <person name="Turgeon B."/>
            <person name="Goodwin S."/>
            <person name="Spatafora J."/>
            <person name="Crous P."/>
            <person name="Grigoriev I."/>
        </authorList>
    </citation>
    <scope>NUCLEOTIDE SEQUENCE</scope>
    <source>
        <strain evidence="10">ATCC 16933</strain>
    </source>
</reference>
<feature type="transmembrane region" description="Helical" evidence="8">
    <location>
        <begin position="273"/>
        <end position="294"/>
    </location>
</feature>
<dbReference type="SUPFAM" id="SSF103473">
    <property type="entry name" value="MFS general substrate transporter"/>
    <property type="match status" value="2"/>
</dbReference>
<feature type="transmembrane region" description="Helical" evidence="8">
    <location>
        <begin position="458"/>
        <end position="481"/>
    </location>
</feature>
<dbReference type="OrthoDB" id="6612291at2759"/>
<evidence type="ECO:0000256" key="8">
    <source>
        <dbReference type="SAM" id="Phobius"/>
    </source>
</evidence>
<keyword evidence="4 8" id="KW-0812">Transmembrane</keyword>
<dbReference type="AlphaFoldDB" id="A0A6A6NZY7"/>
<accession>A0A6A6NZY7</accession>
<feature type="domain" description="Major facilitator superfamily (MFS) profile" evidence="9">
    <location>
        <begin position="23"/>
        <end position="552"/>
    </location>
</feature>
<dbReference type="CDD" id="cd17356">
    <property type="entry name" value="MFS_HXT"/>
    <property type="match status" value="1"/>
</dbReference>
<evidence type="ECO:0000256" key="1">
    <source>
        <dbReference type="ARBA" id="ARBA00004141"/>
    </source>
</evidence>
<evidence type="ECO:0000259" key="9">
    <source>
        <dbReference type="PROSITE" id="PS50850"/>
    </source>
</evidence>
<feature type="transmembrane region" description="Helical" evidence="8">
    <location>
        <begin position="121"/>
        <end position="139"/>
    </location>
</feature>
<keyword evidence="5 8" id="KW-1133">Transmembrane helix</keyword>
<dbReference type="InterPro" id="IPR005828">
    <property type="entry name" value="MFS_sugar_transport-like"/>
</dbReference>
<dbReference type="PROSITE" id="PS00216">
    <property type="entry name" value="SUGAR_TRANSPORT_1"/>
    <property type="match status" value="2"/>
</dbReference>
<feature type="transmembrane region" description="Helical" evidence="8">
    <location>
        <begin position="243"/>
        <end position="261"/>
    </location>
</feature>
<evidence type="ECO:0000313" key="10">
    <source>
        <dbReference type="EMBL" id="KAF2457097.1"/>
    </source>
</evidence>
<sequence>MPGKFMFTKPADEAGKTWPAIVIGLFVAFGGVLFGYDTGTISGILAMDYWKREFSTEPDGEITPAQDSLIVSILSAGTFFGALFAAPFADILGRRMGLMAAAGLVFNLGVILQTASTRQPMFIAGRFFAGLGVGLVSAMSKSTNSVTRASGLRSSAGGARSPRRFVVHLFGLAETQRVYGKIAGPGRAGRGARPGRRLESIAALVSGLRAQAGLARGNHDSSACDGPEPHSETAPKWIRGTIVGAYQLAITIGLFLAAIVNNGTKDRDDSGSYRIPIAVQFAWSLILVIGLIILPETPRYLIKRDKYDKAAKALSKLRRLPPTDPAIVDELAEIQANHHYELSIGQASYIECFKGTVGKRLLTGCLLQALQQLTGVNFIFYYGTQYFENAGFQNPFIIQVITNSVNVASTFPGLYLVEKMGRRNLLLMGAVGMCVCQYIVAITGTAADFANLPAQKAAIAFVCIYIFFFASSWGPVAWVVTGELFPLKVRAKCLSMTTASNWLLNWAIAYSTPYLVNDGPGNANLQSKVFFIWASFCFVCISFVFFLIYETKGLSLEQVDELYGMVHKAWKSKEFRPKIRFQDVDQIGENVRGMSLADAAAQAERKRSVAHVEGQQQEKV</sequence>
<evidence type="ECO:0000256" key="2">
    <source>
        <dbReference type="ARBA" id="ARBA00010992"/>
    </source>
</evidence>
<feature type="transmembrane region" description="Helical" evidence="8">
    <location>
        <begin position="21"/>
        <end position="49"/>
    </location>
</feature>
<dbReference type="GO" id="GO:0005351">
    <property type="term" value="F:carbohydrate:proton symporter activity"/>
    <property type="evidence" value="ECO:0007669"/>
    <property type="project" value="TreeGrafter"/>
</dbReference>
<dbReference type="Proteomes" id="UP000799766">
    <property type="component" value="Unassembled WGS sequence"/>
</dbReference>
<keyword evidence="6 8" id="KW-0472">Membrane</keyword>
<comment type="similarity">
    <text evidence="2 7">Belongs to the major facilitator superfamily. Sugar transporter (TC 2.A.1.1) family.</text>
</comment>
<dbReference type="PANTHER" id="PTHR48022:SF17">
    <property type="entry name" value="HEXOSE TRANSPORTER"/>
    <property type="match status" value="1"/>
</dbReference>
<dbReference type="InterPro" id="IPR020846">
    <property type="entry name" value="MFS_dom"/>
</dbReference>
<keyword evidence="10" id="KW-0762">Sugar transport</keyword>
<feature type="transmembrane region" description="Helical" evidence="8">
    <location>
        <begin position="69"/>
        <end position="89"/>
    </location>
</feature>
<dbReference type="PANTHER" id="PTHR48022">
    <property type="entry name" value="PLASTIDIC GLUCOSE TRANSPORTER 4"/>
    <property type="match status" value="1"/>
</dbReference>
<gene>
    <name evidence="10" type="ORF">BDY21DRAFT_392122</name>
</gene>
<comment type="subcellular location">
    <subcellularLocation>
        <location evidence="1">Membrane</location>
        <topology evidence="1">Multi-pass membrane protein</topology>
    </subcellularLocation>
</comment>
<feature type="transmembrane region" description="Helical" evidence="8">
    <location>
        <begin position="493"/>
        <end position="510"/>
    </location>
</feature>
<feature type="transmembrane region" description="Helical" evidence="8">
    <location>
        <begin position="96"/>
        <end position="115"/>
    </location>
</feature>
<dbReference type="InterPro" id="IPR036259">
    <property type="entry name" value="MFS_trans_sf"/>
</dbReference>